<dbReference type="Proteomes" id="UP000235116">
    <property type="component" value="Chromosome"/>
</dbReference>
<sequence>MRGQTADSIAEQRILSGQSWEEFCDTLKAAGASLSFPGTPQDAFNQAEGYRYLTRLTRAGLMAFMEHSDPKAPTLHRVVHETVKMGADNPDNYYQTASICGEYDYRITGTRNTVKYLGFGTQIGHYGQGGGMPPSGYLEASELQIEDDGTFEIIVSAKPQPKNWLPMVPESGNLIVRQTFLDRESETPADLHIERITTPNEPNEPSRVTPGRVDAGLKSTSTLVAGASLLFAKWARDFQQHSNQLPMFDQNVSNAAGGDPNIVYYHSHWALAPDEALVIEVTPPTCEHWNFQLNNYWMESLDYAHYRIHTNKHLAHYEPDSRVRIIVAHNDPGLPNWINTTGHSSGTMCFRWIRAEQHPQPDTRVVKLSQLQAAIKQKQPVSFENDHG</sequence>
<dbReference type="EMBL" id="CP022684">
    <property type="protein sequence ID" value="AUM14882.1"/>
    <property type="molecule type" value="Genomic_DNA"/>
</dbReference>
<dbReference type="AlphaFoldDB" id="A0A2K9LRG8"/>
<dbReference type="Pfam" id="PF06742">
    <property type="entry name" value="DUF1214"/>
    <property type="match status" value="1"/>
</dbReference>
<proteinExistence type="predicted"/>
<keyword evidence="3" id="KW-1185">Reference proteome</keyword>
<accession>A0A2K9LRG8</accession>
<name>A0A2K9LRG8_9GAMM</name>
<organism evidence="2 3">
    <name type="scientific">Ketobacter alkanivorans</name>
    <dbReference type="NCBI Taxonomy" id="1917421"/>
    <lineage>
        <taxon>Bacteria</taxon>
        <taxon>Pseudomonadati</taxon>
        <taxon>Pseudomonadota</taxon>
        <taxon>Gammaproteobacteria</taxon>
        <taxon>Pseudomonadales</taxon>
        <taxon>Ketobacteraceae</taxon>
        <taxon>Ketobacter</taxon>
    </lineage>
</organism>
<reference evidence="3" key="1">
    <citation type="submission" date="2017-08" db="EMBL/GenBank/DDBJ databases">
        <title>Direct submision.</title>
        <authorList>
            <person name="Kim S.-J."/>
            <person name="Rhee S.-K."/>
        </authorList>
    </citation>
    <scope>NUCLEOTIDE SEQUENCE [LARGE SCALE GENOMIC DNA]</scope>
    <source>
        <strain evidence="3">GI5</strain>
    </source>
</reference>
<dbReference type="KEGG" id="kak:Kalk_08165"/>
<protein>
    <recommendedName>
        <fullName evidence="1">DUF1214 domain-containing protein</fullName>
    </recommendedName>
</protein>
<evidence type="ECO:0000313" key="2">
    <source>
        <dbReference type="EMBL" id="AUM14882.1"/>
    </source>
</evidence>
<gene>
    <name evidence="2" type="ORF">Kalk_08165</name>
</gene>
<dbReference type="InterPro" id="IPR010621">
    <property type="entry name" value="DUF1214"/>
</dbReference>
<feature type="domain" description="DUF1214" evidence="1">
    <location>
        <begin position="141"/>
        <end position="177"/>
    </location>
</feature>
<evidence type="ECO:0000313" key="3">
    <source>
        <dbReference type="Proteomes" id="UP000235116"/>
    </source>
</evidence>
<dbReference type="OrthoDB" id="7053758at2"/>
<evidence type="ECO:0000259" key="1">
    <source>
        <dbReference type="Pfam" id="PF06742"/>
    </source>
</evidence>